<feature type="compositionally biased region" description="Basic and acidic residues" evidence="1">
    <location>
        <begin position="26"/>
        <end position="38"/>
    </location>
</feature>
<evidence type="ECO:0000313" key="4">
    <source>
        <dbReference type="Proteomes" id="UP000015241"/>
    </source>
</evidence>
<proteinExistence type="predicted"/>
<dbReference type="EMBL" id="KE504242">
    <property type="protein sequence ID" value="EPS94188.1"/>
    <property type="molecule type" value="Genomic_DNA"/>
</dbReference>
<organism evidence="3 4">
    <name type="scientific">Fomitopsis schrenkii</name>
    <name type="common">Brown rot fungus</name>
    <dbReference type="NCBI Taxonomy" id="2126942"/>
    <lineage>
        <taxon>Eukaryota</taxon>
        <taxon>Fungi</taxon>
        <taxon>Dikarya</taxon>
        <taxon>Basidiomycota</taxon>
        <taxon>Agaricomycotina</taxon>
        <taxon>Agaricomycetes</taxon>
        <taxon>Polyporales</taxon>
        <taxon>Fomitopsis</taxon>
    </lineage>
</organism>
<feature type="compositionally biased region" description="Polar residues" evidence="1">
    <location>
        <begin position="7"/>
        <end position="17"/>
    </location>
</feature>
<dbReference type="AlphaFoldDB" id="S8DSN0"/>
<accession>S8DSN0</accession>
<keyword evidence="2" id="KW-0472">Membrane</keyword>
<keyword evidence="2" id="KW-0812">Transmembrane</keyword>
<name>S8DSN0_FOMSC</name>
<reference evidence="3 4" key="1">
    <citation type="journal article" date="2012" name="Science">
        <title>The Paleozoic origin of enzymatic lignin decomposition reconstructed from 31 fungal genomes.</title>
        <authorList>
            <person name="Floudas D."/>
            <person name="Binder M."/>
            <person name="Riley R."/>
            <person name="Barry K."/>
            <person name="Blanchette R.A."/>
            <person name="Henrissat B."/>
            <person name="Martinez A.T."/>
            <person name="Otillar R."/>
            <person name="Spatafora J.W."/>
            <person name="Yadav J.S."/>
            <person name="Aerts A."/>
            <person name="Benoit I."/>
            <person name="Boyd A."/>
            <person name="Carlson A."/>
            <person name="Copeland A."/>
            <person name="Coutinho P.M."/>
            <person name="de Vries R.P."/>
            <person name="Ferreira P."/>
            <person name="Findley K."/>
            <person name="Foster B."/>
            <person name="Gaskell J."/>
            <person name="Glotzer D."/>
            <person name="Gorecki P."/>
            <person name="Heitman J."/>
            <person name="Hesse C."/>
            <person name="Hori C."/>
            <person name="Igarashi K."/>
            <person name="Jurgens J.A."/>
            <person name="Kallen N."/>
            <person name="Kersten P."/>
            <person name="Kohler A."/>
            <person name="Kuees U."/>
            <person name="Kumar T.K.A."/>
            <person name="Kuo A."/>
            <person name="LaButti K."/>
            <person name="Larrondo L.F."/>
            <person name="Lindquist E."/>
            <person name="Ling A."/>
            <person name="Lombard V."/>
            <person name="Lucas S."/>
            <person name="Lundell T."/>
            <person name="Martin R."/>
            <person name="McLaughlin D.J."/>
            <person name="Morgenstern I."/>
            <person name="Morin E."/>
            <person name="Murat C."/>
            <person name="Nagy L.G."/>
            <person name="Nolan M."/>
            <person name="Ohm R.A."/>
            <person name="Patyshakuliyeva A."/>
            <person name="Rokas A."/>
            <person name="Ruiz-Duenas F.J."/>
            <person name="Sabat G."/>
            <person name="Salamov A."/>
            <person name="Samejima M."/>
            <person name="Schmutz J."/>
            <person name="Slot J.C."/>
            <person name="St John F."/>
            <person name="Stenlid J."/>
            <person name="Sun H."/>
            <person name="Sun S."/>
            <person name="Syed K."/>
            <person name="Tsang A."/>
            <person name="Wiebenga A."/>
            <person name="Young D."/>
            <person name="Pisabarro A."/>
            <person name="Eastwood D.C."/>
            <person name="Martin F."/>
            <person name="Cullen D."/>
            <person name="Grigoriev I.V."/>
            <person name="Hibbett D.S."/>
        </authorList>
    </citation>
    <scope>NUCLEOTIDE SEQUENCE</scope>
    <source>
        <strain evidence="4">FP-58527</strain>
    </source>
</reference>
<dbReference type="InParanoid" id="S8DSN0"/>
<protein>
    <recommendedName>
        <fullName evidence="5">Transmembrane protein</fullName>
    </recommendedName>
</protein>
<evidence type="ECO:0000256" key="2">
    <source>
        <dbReference type="SAM" id="Phobius"/>
    </source>
</evidence>
<gene>
    <name evidence="3" type="ORF">FOMPIDRAFT_82444</name>
</gene>
<keyword evidence="2" id="KW-1133">Transmembrane helix</keyword>
<sequence>MDAVINPPQNAAVSQEASGDALPIEGRTDAPQRAERRPLNNTPQVDHSRVVIPESGGIDTIALNQRQRDLYNHMPLRPRPRSTRAANRDSCGDLFLFRVLLLFSVLFFAVISHYIPHSQVTFKHGCDGVERRATTATCLVFDFTYCVLPGFRLLGWDCGHTRTNLTAVAGEDIAELMKRQEQWFGGIVDHAATLLEESHRTFYIARQARDVGRLWDTVQPRRNVSGTTVAIIAQSENATLAAIKLNEEIAIAAADLLAMHSAIANSLRVAAAVSHIPIIPFLAPNEAWLTTRLVEVMLISTAKLSAHIETAVSSASKEFRDLRLVLYDVDVKNWCSPSLKPLNTPLYHGVCRRDEWVEYLCMQLTTVVALIEEGTVACRTGIEELTSVMDSTHRDLVAVENRVRQRTNTDGLPTFSILGLYDAVTLHLDHLGRMTERLPSTEMYLYTTFHSDDVLL</sequence>
<keyword evidence="4" id="KW-1185">Reference proteome</keyword>
<evidence type="ECO:0000256" key="1">
    <source>
        <dbReference type="SAM" id="MobiDB-lite"/>
    </source>
</evidence>
<dbReference type="Proteomes" id="UP000015241">
    <property type="component" value="Unassembled WGS sequence"/>
</dbReference>
<evidence type="ECO:0008006" key="5">
    <source>
        <dbReference type="Google" id="ProtNLM"/>
    </source>
</evidence>
<dbReference type="HOGENOM" id="CLU_599973_0_0_1"/>
<evidence type="ECO:0000313" key="3">
    <source>
        <dbReference type="EMBL" id="EPS94188.1"/>
    </source>
</evidence>
<feature type="transmembrane region" description="Helical" evidence="2">
    <location>
        <begin position="94"/>
        <end position="115"/>
    </location>
</feature>
<feature type="region of interest" description="Disordered" evidence="1">
    <location>
        <begin position="1"/>
        <end position="46"/>
    </location>
</feature>